<keyword evidence="2" id="KW-1185">Reference proteome</keyword>
<organism evidence="1 2">
    <name type="scientific">Halorubrum rutilum</name>
    <dbReference type="NCBI Taxonomy" id="1364933"/>
    <lineage>
        <taxon>Archaea</taxon>
        <taxon>Methanobacteriati</taxon>
        <taxon>Methanobacteriota</taxon>
        <taxon>Stenosarchaea group</taxon>
        <taxon>Halobacteria</taxon>
        <taxon>Halobacteriales</taxon>
        <taxon>Haloferacaceae</taxon>
        <taxon>Halorubrum</taxon>
    </lineage>
</organism>
<dbReference type="SUPFAM" id="SSF47598">
    <property type="entry name" value="Ribbon-helix-helix"/>
    <property type="match status" value="1"/>
</dbReference>
<dbReference type="AlphaFoldDB" id="A0ABD6ANU6"/>
<proteinExistence type="predicted"/>
<accession>A0ABD6ANU6</accession>
<sequence>MSEAMTNEDSNGPMARTTIEVDRQVWRQVRAEAVSEGKNVSEKLEEILRDHVELEDDTA</sequence>
<gene>
    <name evidence="1" type="ORF">ACFQMF_15550</name>
</gene>
<name>A0ABD6ANU6_9EURY</name>
<evidence type="ECO:0000313" key="1">
    <source>
        <dbReference type="EMBL" id="MFC7325980.1"/>
    </source>
</evidence>
<evidence type="ECO:0000313" key="2">
    <source>
        <dbReference type="Proteomes" id="UP001596545"/>
    </source>
</evidence>
<dbReference type="RefSeq" id="WP_256410071.1">
    <property type="nucleotide sequence ID" value="NZ_JANHDN010000010.1"/>
</dbReference>
<protein>
    <submittedName>
        <fullName evidence="1">Uncharacterized protein</fullName>
    </submittedName>
</protein>
<dbReference type="Proteomes" id="UP001596545">
    <property type="component" value="Unassembled WGS sequence"/>
</dbReference>
<dbReference type="InterPro" id="IPR010985">
    <property type="entry name" value="Ribbon_hlx_hlx"/>
</dbReference>
<comment type="caution">
    <text evidence="1">The sequence shown here is derived from an EMBL/GenBank/DDBJ whole genome shotgun (WGS) entry which is preliminary data.</text>
</comment>
<reference evidence="1 2" key="1">
    <citation type="journal article" date="2019" name="Int. J. Syst. Evol. Microbiol.">
        <title>The Global Catalogue of Microorganisms (GCM) 10K type strain sequencing project: providing services to taxonomists for standard genome sequencing and annotation.</title>
        <authorList>
            <consortium name="The Broad Institute Genomics Platform"/>
            <consortium name="The Broad Institute Genome Sequencing Center for Infectious Disease"/>
            <person name="Wu L."/>
            <person name="Ma J."/>
        </authorList>
    </citation>
    <scope>NUCLEOTIDE SEQUENCE [LARGE SCALE GENOMIC DNA]</scope>
    <source>
        <strain evidence="1 2">CGMCC 1.12554</strain>
    </source>
</reference>
<dbReference type="EMBL" id="JBHTBL010000021">
    <property type="protein sequence ID" value="MFC7325980.1"/>
    <property type="molecule type" value="Genomic_DNA"/>
</dbReference>